<protein>
    <submittedName>
        <fullName evidence="2">Uncharacterized protein</fullName>
    </submittedName>
</protein>
<feature type="region of interest" description="Disordered" evidence="1">
    <location>
        <begin position="1"/>
        <end position="20"/>
    </location>
</feature>
<sequence length="760" mass="80675">MADHTKTTNHTDRVPTMPTAAAIERLHPARQPAGPEGSPSSLESQGFSRSLGAQRAQTITRQSIPAEQLQATVEEARDDNNPHTIIRSNLNTTADSVHATPRIAMTTLNTATAHPRTQATVQPGGGSSAILPMPGPLTSASGTLHEQYITQPYIQQGLPTMITTGSSSLNAMATAFHQPYVFESPRAASERFALLSNLALSGSIGPAEYQALLAAHGIWVPPVLPVPAPQVVPSTSAAALQASAAQGNALLEHSTAPHPMGVFNLGTPVVLPSFARSRSGSAVPPTITIPALFNDTSQEQQSAAAMQHGLLSPAHIALNSPFVAGHIQVPPTSSGQRAARSPRLQQQHVTTNEQLNSNHLPEALARLASSSPLPVIVTSPSPGVCSSQPSSRSDVSSNAACRPRSDGLTPRTLTPAPSTGAQSIQQSPANVVSSGLPNANGFSSAHLSPYYRPAVLQGAGRSFSNQHTGPTSSLLMPNYSLGSAMPQAAATSPRAHSQPPRHDHSAQQPAPNQRYSHSPATGMTQVNFTHGQAVTHGPTFTPMEGLRNRASDDLGEAERKKYDALRRNQLEATGMSANYKGDPWLIKNRSADIPDEQNTALWITNLPPDCDHLALLSSVRDCGKVYACVINAPVRGQHQTAACKLVFFDTAGARRLLAQSRAGVFRVPNKARTEFYKPRVGYNRIKTSSCDTGAAMPRAGGMGTGHNGWNHDMPPPPCPSGQYQSRCLRITGPSALVNEAHLMRFFKAKFQFQLECVRTL</sequence>
<dbReference type="GeneID" id="70191282"/>
<dbReference type="Proteomes" id="UP000756346">
    <property type="component" value="Unassembled WGS sequence"/>
</dbReference>
<evidence type="ECO:0000313" key="3">
    <source>
        <dbReference type="Proteomes" id="UP000756346"/>
    </source>
</evidence>
<feature type="region of interest" description="Disordered" evidence="1">
    <location>
        <begin position="484"/>
        <end position="523"/>
    </location>
</feature>
<name>A0A9P8YE21_9PEZI</name>
<feature type="region of interest" description="Disordered" evidence="1">
    <location>
        <begin position="380"/>
        <end position="432"/>
    </location>
</feature>
<dbReference type="SUPFAM" id="SSF54928">
    <property type="entry name" value="RNA-binding domain, RBD"/>
    <property type="match status" value="1"/>
</dbReference>
<evidence type="ECO:0000313" key="2">
    <source>
        <dbReference type="EMBL" id="KAH7037172.1"/>
    </source>
</evidence>
<feature type="compositionally biased region" description="Polar residues" evidence="1">
    <location>
        <begin position="38"/>
        <end position="48"/>
    </location>
</feature>
<dbReference type="GO" id="GO:0003676">
    <property type="term" value="F:nucleic acid binding"/>
    <property type="evidence" value="ECO:0007669"/>
    <property type="project" value="InterPro"/>
</dbReference>
<feature type="compositionally biased region" description="Polar residues" evidence="1">
    <location>
        <begin position="55"/>
        <end position="68"/>
    </location>
</feature>
<keyword evidence="3" id="KW-1185">Reference proteome</keyword>
<organism evidence="2 3">
    <name type="scientific">Microdochium trichocladiopsis</name>
    <dbReference type="NCBI Taxonomy" id="1682393"/>
    <lineage>
        <taxon>Eukaryota</taxon>
        <taxon>Fungi</taxon>
        <taxon>Dikarya</taxon>
        <taxon>Ascomycota</taxon>
        <taxon>Pezizomycotina</taxon>
        <taxon>Sordariomycetes</taxon>
        <taxon>Xylariomycetidae</taxon>
        <taxon>Xylariales</taxon>
        <taxon>Microdochiaceae</taxon>
        <taxon>Microdochium</taxon>
    </lineage>
</organism>
<reference evidence="2" key="1">
    <citation type="journal article" date="2021" name="Nat. Commun.">
        <title>Genetic determinants of endophytism in the Arabidopsis root mycobiome.</title>
        <authorList>
            <person name="Mesny F."/>
            <person name="Miyauchi S."/>
            <person name="Thiergart T."/>
            <person name="Pickel B."/>
            <person name="Atanasova L."/>
            <person name="Karlsson M."/>
            <person name="Huettel B."/>
            <person name="Barry K.W."/>
            <person name="Haridas S."/>
            <person name="Chen C."/>
            <person name="Bauer D."/>
            <person name="Andreopoulos W."/>
            <person name="Pangilinan J."/>
            <person name="LaButti K."/>
            <person name="Riley R."/>
            <person name="Lipzen A."/>
            <person name="Clum A."/>
            <person name="Drula E."/>
            <person name="Henrissat B."/>
            <person name="Kohler A."/>
            <person name="Grigoriev I.V."/>
            <person name="Martin F.M."/>
            <person name="Hacquard S."/>
        </authorList>
    </citation>
    <scope>NUCLEOTIDE SEQUENCE</scope>
    <source>
        <strain evidence="2">MPI-CAGE-CH-0230</strain>
    </source>
</reference>
<accession>A0A9P8YE21</accession>
<dbReference type="InterPro" id="IPR035979">
    <property type="entry name" value="RBD_domain_sf"/>
</dbReference>
<dbReference type="OrthoDB" id="5241026at2759"/>
<feature type="compositionally biased region" description="Polar residues" evidence="1">
    <location>
        <begin position="506"/>
        <end position="523"/>
    </location>
</feature>
<comment type="caution">
    <text evidence="2">The sequence shown here is derived from an EMBL/GenBank/DDBJ whole genome shotgun (WGS) entry which is preliminary data.</text>
</comment>
<feature type="compositionally biased region" description="Polar residues" evidence="1">
    <location>
        <begin position="411"/>
        <end position="432"/>
    </location>
</feature>
<evidence type="ECO:0000256" key="1">
    <source>
        <dbReference type="SAM" id="MobiDB-lite"/>
    </source>
</evidence>
<feature type="compositionally biased region" description="Low complexity" evidence="1">
    <location>
        <begin position="386"/>
        <end position="397"/>
    </location>
</feature>
<dbReference type="AlphaFoldDB" id="A0A9P8YE21"/>
<proteinExistence type="predicted"/>
<feature type="region of interest" description="Disordered" evidence="1">
    <location>
        <begin position="25"/>
        <end position="68"/>
    </location>
</feature>
<dbReference type="RefSeq" id="XP_046016293.1">
    <property type="nucleotide sequence ID" value="XM_046161736.1"/>
</dbReference>
<dbReference type="EMBL" id="JAGTJQ010000002">
    <property type="protein sequence ID" value="KAH7037172.1"/>
    <property type="molecule type" value="Genomic_DNA"/>
</dbReference>
<gene>
    <name evidence="2" type="ORF">B0I36DRAFT_402681</name>
</gene>
<feature type="compositionally biased region" description="Basic and acidic residues" evidence="1">
    <location>
        <begin position="1"/>
        <end position="13"/>
    </location>
</feature>